<dbReference type="Proteomes" id="UP001058098">
    <property type="component" value="Chromosome"/>
</dbReference>
<organism evidence="2 3">
    <name type="scientific">Mesorhizobium onobrychidis</name>
    <dbReference type="NCBI Taxonomy" id="2775404"/>
    <lineage>
        <taxon>Bacteria</taxon>
        <taxon>Pseudomonadati</taxon>
        <taxon>Pseudomonadota</taxon>
        <taxon>Alphaproteobacteria</taxon>
        <taxon>Hyphomicrobiales</taxon>
        <taxon>Phyllobacteriaceae</taxon>
        <taxon>Mesorhizobium</taxon>
    </lineage>
</organism>
<dbReference type="EMBL" id="CP062229">
    <property type="protein sequence ID" value="UVC19271.1"/>
    <property type="molecule type" value="Genomic_DNA"/>
</dbReference>
<accession>A0ABY5R8Y3</accession>
<evidence type="ECO:0000313" key="2">
    <source>
        <dbReference type="EMBL" id="UVC19271.1"/>
    </source>
</evidence>
<gene>
    <name evidence="2" type="ORF">IHQ72_19805</name>
</gene>
<sequence>MFHFSQTTRSIRFVCPPEDHGVIAPPVAAKTVLPDWFRKLPPVDSQPAVPLPLQAPDQIVATGLSSPDGRRPAPPSRRRLLPPQRR</sequence>
<reference evidence="2" key="1">
    <citation type="submission" date="2020-09" db="EMBL/GenBank/DDBJ databases">
        <title>Rhizobia associated with sainfoin plants.</title>
        <authorList>
            <person name="Asharfi S."/>
            <person name="Kuzmanovic N."/>
            <person name="Bunk B."/>
            <person name="Sproeer C."/>
            <person name="Becker M."/>
            <person name="Thuenen T."/>
        </authorList>
    </citation>
    <scope>NUCLEOTIDE SEQUENCE</scope>
    <source>
        <strain evidence="2">OM4</strain>
    </source>
</reference>
<evidence type="ECO:0000313" key="3">
    <source>
        <dbReference type="Proteomes" id="UP001058098"/>
    </source>
</evidence>
<feature type="region of interest" description="Disordered" evidence="1">
    <location>
        <begin position="47"/>
        <end position="86"/>
    </location>
</feature>
<evidence type="ECO:0008006" key="4">
    <source>
        <dbReference type="Google" id="ProtNLM"/>
    </source>
</evidence>
<name>A0ABY5R8Y3_9HYPH</name>
<feature type="compositionally biased region" description="Basic residues" evidence="1">
    <location>
        <begin position="76"/>
        <end position="86"/>
    </location>
</feature>
<protein>
    <recommendedName>
        <fullName evidence="4">Lytic murein transglycosylase</fullName>
    </recommendedName>
</protein>
<evidence type="ECO:0000256" key="1">
    <source>
        <dbReference type="SAM" id="MobiDB-lite"/>
    </source>
</evidence>
<keyword evidence="3" id="KW-1185">Reference proteome</keyword>
<proteinExistence type="predicted"/>